<proteinExistence type="inferred from homology"/>
<evidence type="ECO:0000256" key="10">
    <source>
        <dbReference type="ARBA" id="ARBA00048873"/>
    </source>
</evidence>
<dbReference type="EC" id="1.5.1.50" evidence="7"/>
<evidence type="ECO:0000256" key="9">
    <source>
        <dbReference type="ARBA" id="ARBA00042299"/>
    </source>
</evidence>
<evidence type="ECO:0000313" key="13">
    <source>
        <dbReference type="Proteomes" id="UP001589813"/>
    </source>
</evidence>
<name>A0ABV6BHZ6_9GAMM</name>
<gene>
    <name evidence="12" type="primary">folM</name>
    <name evidence="12" type="ORF">ACFFJP_19405</name>
</gene>
<evidence type="ECO:0000256" key="2">
    <source>
        <dbReference type="ARBA" id="ARBA00022563"/>
    </source>
</evidence>
<evidence type="ECO:0000256" key="5">
    <source>
        <dbReference type="ARBA" id="ARBA00037508"/>
    </source>
</evidence>
<dbReference type="EC" id="1.5.1.3" evidence="1"/>
<dbReference type="PROSITE" id="PS00061">
    <property type="entry name" value="ADH_SHORT"/>
    <property type="match status" value="1"/>
</dbReference>
<evidence type="ECO:0000256" key="11">
    <source>
        <dbReference type="ARBA" id="ARBA00049376"/>
    </source>
</evidence>
<dbReference type="NCBIfam" id="NF005066">
    <property type="entry name" value="PRK06483.1"/>
    <property type="match status" value="1"/>
</dbReference>
<evidence type="ECO:0000256" key="1">
    <source>
        <dbReference type="ARBA" id="ARBA00012856"/>
    </source>
</evidence>
<evidence type="ECO:0000256" key="6">
    <source>
        <dbReference type="ARBA" id="ARBA00038212"/>
    </source>
</evidence>
<dbReference type="PRINTS" id="PR00081">
    <property type="entry name" value="GDHRDH"/>
</dbReference>
<dbReference type="SUPFAM" id="SSF51735">
    <property type="entry name" value="NAD(P)-binding Rossmann-fold domains"/>
    <property type="match status" value="1"/>
</dbReference>
<dbReference type="EMBL" id="JBHLXP010000005">
    <property type="protein sequence ID" value="MFC0050464.1"/>
    <property type="molecule type" value="Genomic_DNA"/>
</dbReference>
<dbReference type="InterPro" id="IPR036291">
    <property type="entry name" value="NAD(P)-bd_dom_sf"/>
</dbReference>
<dbReference type="GO" id="GO:0016491">
    <property type="term" value="F:oxidoreductase activity"/>
    <property type="evidence" value="ECO:0007669"/>
    <property type="project" value="UniProtKB-KW"/>
</dbReference>
<keyword evidence="13" id="KW-1185">Reference proteome</keyword>
<dbReference type="InterPro" id="IPR002347">
    <property type="entry name" value="SDR_fam"/>
</dbReference>
<dbReference type="InterPro" id="IPR020904">
    <property type="entry name" value="Sc_DH/Rdtase_CS"/>
</dbReference>
<dbReference type="PANTHER" id="PTHR43639">
    <property type="entry name" value="OXIDOREDUCTASE, SHORT-CHAIN DEHYDROGENASE/REDUCTASE FAMILY (AFU_ORTHOLOGUE AFUA_5G02870)"/>
    <property type="match status" value="1"/>
</dbReference>
<dbReference type="PANTHER" id="PTHR43639:SF6">
    <property type="entry name" value="DIHYDROMONAPTERIN REDUCTASE"/>
    <property type="match status" value="1"/>
</dbReference>
<organism evidence="12 13">
    <name type="scientific">Rheinheimera tilapiae</name>
    <dbReference type="NCBI Taxonomy" id="875043"/>
    <lineage>
        <taxon>Bacteria</taxon>
        <taxon>Pseudomonadati</taxon>
        <taxon>Pseudomonadota</taxon>
        <taxon>Gammaproteobacteria</taxon>
        <taxon>Chromatiales</taxon>
        <taxon>Chromatiaceae</taxon>
        <taxon>Rheinheimera</taxon>
    </lineage>
</organism>
<comment type="catalytic activity">
    <reaction evidence="11">
        <text>7,8-dihydromonapterin + NADPH + H(+) = 5,6,7,8-tetrahydromonapterin + NADP(+)</text>
        <dbReference type="Rhea" id="RHEA:34847"/>
        <dbReference type="ChEBI" id="CHEBI:15378"/>
        <dbReference type="ChEBI" id="CHEBI:57783"/>
        <dbReference type="ChEBI" id="CHEBI:58349"/>
        <dbReference type="ChEBI" id="CHEBI:71175"/>
        <dbReference type="ChEBI" id="CHEBI:71177"/>
        <dbReference type="EC" id="1.5.1.50"/>
    </reaction>
</comment>
<dbReference type="Pfam" id="PF13561">
    <property type="entry name" value="adh_short_C2"/>
    <property type="match status" value="1"/>
</dbReference>
<evidence type="ECO:0000256" key="7">
    <source>
        <dbReference type="ARBA" id="ARBA00039145"/>
    </source>
</evidence>
<comment type="catalytic activity">
    <reaction evidence="10">
        <text>(6S)-5,6,7,8-tetrahydrofolate + NADP(+) = 7,8-dihydrofolate + NADPH + H(+)</text>
        <dbReference type="Rhea" id="RHEA:15009"/>
        <dbReference type="ChEBI" id="CHEBI:15378"/>
        <dbReference type="ChEBI" id="CHEBI:57451"/>
        <dbReference type="ChEBI" id="CHEBI:57453"/>
        <dbReference type="ChEBI" id="CHEBI:57783"/>
        <dbReference type="ChEBI" id="CHEBI:58349"/>
        <dbReference type="EC" id="1.5.1.3"/>
    </reaction>
</comment>
<protein>
    <recommendedName>
        <fullName evidence="8">Dihydromonapterin reductase</fullName>
        <ecNumber evidence="1">1.5.1.3</ecNumber>
        <ecNumber evidence="7">1.5.1.50</ecNumber>
    </recommendedName>
    <alternativeName>
        <fullName evidence="9">Dihydrofolate reductase</fullName>
    </alternativeName>
</protein>
<dbReference type="RefSeq" id="WP_377248281.1">
    <property type="nucleotide sequence ID" value="NZ_JBHLXP010000005.1"/>
</dbReference>
<keyword evidence="2" id="KW-0554">One-carbon metabolism</keyword>
<evidence type="ECO:0000256" key="3">
    <source>
        <dbReference type="ARBA" id="ARBA00022857"/>
    </source>
</evidence>
<reference evidence="12 13" key="1">
    <citation type="submission" date="2024-09" db="EMBL/GenBank/DDBJ databases">
        <authorList>
            <person name="Sun Q."/>
            <person name="Mori K."/>
        </authorList>
    </citation>
    <scope>NUCLEOTIDE SEQUENCE [LARGE SCALE GENOMIC DNA]</scope>
    <source>
        <strain evidence="12 13">KCTC 23315</strain>
    </source>
</reference>
<dbReference type="Proteomes" id="UP001589813">
    <property type="component" value="Unassembled WGS sequence"/>
</dbReference>
<comment type="function">
    <text evidence="5">Catalyzes the reduction of dihydromonapterin to tetrahydromonapterin. Also has lower activity with dihydrofolate.</text>
</comment>
<evidence type="ECO:0000256" key="4">
    <source>
        <dbReference type="ARBA" id="ARBA00023002"/>
    </source>
</evidence>
<sequence length="254" mass="27256">MTGMVLITGAAQRVGLHCALGLQQAGYQVIATYRQPKAGVEQLRQAGAICLPLDIQPDTDLALQVSELADTVSALCQQHQLPLRALIHNASSWAGESESGGNLLDQLRADAAVFDDMFRIHTKLPYLLSRALAPLLATALPQTADIIAISDFAVTTGSCNHMAYAASKAALENLVLSLARQLAPQVKVNAIAPALLMFNEGDSAEYKAYTLKKSLMEIEPGPTEVLQSILYLLQSRYITGRVLALDGGRHLKLP</sequence>
<dbReference type="Gene3D" id="3.40.50.720">
    <property type="entry name" value="NAD(P)-binding Rossmann-like Domain"/>
    <property type="match status" value="1"/>
</dbReference>
<evidence type="ECO:0000256" key="8">
    <source>
        <dbReference type="ARBA" id="ARBA00039631"/>
    </source>
</evidence>
<keyword evidence="3" id="KW-0521">NADP</keyword>
<keyword evidence="4 12" id="KW-0560">Oxidoreductase</keyword>
<accession>A0ABV6BHZ6</accession>
<comment type="similarity">
    <text evidence="6">Belongs to the short-chain dehydrogenases/reductases (SDR) family. FolM subfamily.</text>
</comment>
<evidence type="ECO:0000313" key="12">
    <source>
        <dbReference type="EMBL" id="MFC0050464.1"/>
    </source>
</evidence>
<comment type="caution">
    <text evidence="12">The sequence shown here is derived from an EMBL/GenBank/DDBJ whole genome shotgun (WGS) entry which is preliminary data.</text>
</comment>